<name>A0ABV5KNT1_9BACL</name>
<dbReference type="Proteomes" id="UP001589747">
    <property type="component" value="Unassembled WGS sequence"/>
</dbReference>
<evidence type="ECO:0000256" key="1">
    <source>
        <dbReference type="SAM" id="SignalP"/>
    </source>
</evidence>
<reference evidence="3 4" key="1">
    <citation type="submission" date="2024-09" db="EMBL/GenBank/DDBJ databases">
        <authorList>
            <person name="Sun Q."/>
            <person name="Mori K."/>
        </authorList>
    </citation>
    <scope>NUCLEOTIDE SEQUENCE [LARGE SCALE GENOMIC DNA]</scope>
    <source>
        <strain evidence="3 4">TISTR 2452</strain>
    </source>
</reference>
<keyword evidence="1" id="KW-0732">Signal</keyword>
<gene>
    <name evidence="3" type="ORF">ACFFSY_10160</name>
</gene>
<feature type="signal peptide" evidence="1">
    <location>
        <begin position="1"/>
        <end position="19"/>
    </location>
</feature>
<accession>A0ABV5KNT1</accession>
<dbReference type="InterPro" id="IPR011042">
    <property type="entry name" value="6-blade_b-propeller_TolB-like"/>
</dbReference>
<dbReference type="InterPro" id="IPR013658">
    <property type="entry name" value="SGL"/>
</dbReference>
<dbReference type="Pfam" id="PF08450">
    <property type="entry name" value="SGL"/>
    <property type="match status" value="1"/>
</dbReference>
<dbReference type="PANTHER" id="PTHR47572:SF5">
    <property type="entry name" value="BLR2277 PROTEIN"/>
    <property type="match status" value="1"/>
</dbReference>
<keyword evidence="4" id="KW-1185">Reference proteome</keyword>
<evidence type="ECO:0000313" key="4">
    <source>
        <dbReference type="Proteomes" id="UP001589747"/>
    </source>
</evidence>
<dbReference type="Gene3D" id="2.120.10.30">
    <property type="entry name" value="TolB, C-terminal domain"/>
    <property type="match status" value="1"/>
</dbReference>
<comment type="caution">
    <text evidence="3">The sequence shown here is derived from an EMBL/GenBank/DDBJ whole genome shotgun (WGS) entry which is preliminary data.</text>
</comment>
<feature type="chain" id="PRO_5046869685" evidence="1">
    <location>
        <begin position="20"/>
        <end position="334"/>
    </location>
</feature>
<dbReference type="PANTHER" id="PTHR47572">
    <property type="entry name" value="LIPOPROTEIN-RELATED"/>
    <property type="match status" value="1"/>
</dbReference>
<evidence type="ECO:0000259" key="2">
    <source>
        <dbReference type="Pfam" id="PF08450"/>
    </source>
</evidence>
<feature type="domain" description="SMP-30/Gluconolactonase/LRE-like region" evidence="2">
    <location>
        <begin position="52"/>
        <end position="297"/>
    </location>
</feature>
<organism evidence="3 4">
    <name type="scientific">Paenibacillus aurantiacus</name>
    <dbReference type="NCBI Taxonomy" id="1936118"/>
    <lineage>
        <taxon>Bacteria</taxon>
        <taxon>Bacillati</taxon>
        <taxon>Bacillota</taxon>
        <taxon>Bacilli</taxon>
        <taxon>Bacillales</taxon>
        <taxon>Paenibacillaceae</taxon>
        <taxon>Paenibacillus</taxon>
    </lineage>
</organism>
<proteinExistence type="predicted"/>
<sequence>MRKKVMAALAATMIAGAVAAPAMVAAEGNHRAAEASIAVDLDPASASGMRIEGLTGDKQGRLYTIDMDSRRLFRFTPGTGQLETLTILPRPATGMAFDGQGNLYMASGGGNGVGGVILRVPADALANGPFESGRVATFAQDVDGANGLAFDRKGNLYVSGGATGNIYVITPQGQRTVWASGIAAERPEQPITVNGLAFGRDGRLYIANTSSGEINRVRIKKDGTFGDVERFAKDPLLYGADGIAFGPDGDLYAAANERNAIVIISRSGKVKELAANDNQGPLEFPASLHFVGDTLYISNFDVARGANSPNEPGIGASIAKIELEKKHRGHHDKG</sequence>
<evidence type="ECO:0000313" key="3">
    <source>
        <dbReference type="EMBL" id="MFB9326276.1"/>
    </source>
</evidence>
<protein>
    <submittedName>
        <fullName evidence="3">SMP-30/gluconolactonase/LRE family protein</fullName>
    </submittedName>
</protein>
<dbReference type="EMBL" id="JBHMDO010000017">
    <property type="protein sequence ID" value="MFB9326276.1"/>
    <property type="molecule type" value="Genomic_DNA"/>
</dbReference>
<dbReference type="SUPFAM" id="SSF63829">
    <property type="entry name" value="Calcium-dependent phosphotriesterase"/>
    <property type="match status" value="1"/>
</dbReference>
<dbReference type="InterPro" id="IPR051262">
    <property type="entry name" value="SMP-30/CGR1_Lactonase"/>
</dbReference>
<dbReference type="RefSeq" id="WP_377493394.1">
    <property type="nucleotide sequence ID" value="NZ_JBHMDO010000017.1"/>
</dbReference>